<reference evidence="3" key="1">
    <citation type="submission" date="2019-02" db="EMBL/GenBank/DDBJ databases">
        <title>Isolation and identification of novel species under the genus Muribaculum.</title>
        <authorList>
            <person name="Miyake S."/>
            <person name="Ding Y."/>
            <person name="Low A."/>
            <person name="Soh M."/>
            <person name="Seedorf H."/>
        </authorList>
    </citation>
    <scope>NUCLEOTIDE SEQUENCE [LARGE SCALE GENOMIC DNA]</scope>
    <source>
        <strain evidence="3">H5</strain>
    </source>
</reference>
<accession>A0A4P7W4M4</accession>
<sequence length="469" mass="52891">MIEGKNIHSVLNTESDKENPFANCALGRKPFAEALTNVIDTYSGGLVLAINSSWGSGKTTFINMWRDMLSLTKPGEIPYCAEILNAWEHEYFEDPILAVLSCLKSFLPDENENHIEAANKLIGALQGIKPAKKGLAKTIISLFTMGNGGDLVDGVDEGVKAYKDAKETHYRYKETAISDYVNEINAFNDFKEAFSAYINYIAEETGHPVIIFVDELDRCNPKYSVALLEKIKHLFSTPNLIFVLAIDKEQLCSSIRGYFGSDGIKAEEYLRRFIDIEVSLPYADNETFCNSVLRKLGISSTMRSHAVQDLCEIIGSVSETQKLSLRQIEKVCILCGMGFKTHRYDTLPFFLSIPLAVLKCFKDDIFQEIYSKQISMSALYEVISPMFARTSKTPENAYSLYKFLLLYQYYCAIDGHFLKDRTLIDGDGKIVVGDNCQSIISIINEVKKDLDKYDFSRALIAMNLYFDML</sequence>
<dbReference type="SUPFAM" id="SSF52540">
    <property type="entry name" value="P-loop containing nucleoside triphosphate hydrolases"/>
    <property type="match status" value="1"/>
</dbReference>
<dbReference type="EMBL" id="CP039396">
    <property type="protein sequence ID" value="QCD42862.1"/>
    <property type="molecule type" value="Genomic_DNA"/>
</dbReference>
<name>A0A4P7W4M4_9BACT</name>
<dbReference type="InterPro" id="IPR027417">
    <property type="entry name" value="P-loop_NTPase"/>
</dbReference>
<dbReference type="PANTHER" id="PTHR22674">
    <property type="entry name" value="NTPASE, KAP FAMILY P-LOOP DOMAIN-CONTAINING 1"/>
    <property type="match status" value="1"/>
</dbReference>
<dbReference type="Pfam" id="PF07693">
    <property type="entry name" value="KAP_NTPase"/>
    <property type="match status" value="1"/>
</dbReference>
<dbReference type="Gene3D" id="3.40.50.300">
    <property type="entry name" value="P-loop containing nucleotide triphosphate hydrolases"/>
    <property type="match status" value="1"/>
</dbReference>
<evidence type="ECO:0000313" key="3">
    <source>
        <dbReference type="Proteomes" id="UP000297149"/>
    </source>
</evidence>
<dbReference type="KEGG" id="ddb:E7747_11535"/>
<organism evidence="2 3">
    <name type="scientific">Duncaniella dubosii</name>
    <dbReference type="NCBI Taxonomy" id="2518971"/>
    <lineage>
        <taxon>Bacteria</taxon>
        <taxon>Pseudomonadati</taxon>
        <taxon>Bacteroidota</taxon>
        <taxon>Bacteroidia</taxon>
        <taxon>Bacteroidales</taxon>
        <taxon>Muribaculaceae</taxon>
        <taxon>Duncaniella</taxon>
    </lineage>
</organism>
<proteinExistence type="predicted"/>
<dbReference type="Proteomes" id="UP000297149">
    <property type="component" value="Chromosome"/>
</dbReference>
<gene>
    <name evidence="2" type="ORF">E7747_11535</name>
</gene>
<dbReference type="PANTHER" id="PTHR22674:SF6">
    <property type="entry name" value="NTPASE KAP FAMILY P-LOOP DOMAIN-CONTAINING PROTEIN 1"/>
    <property type="match status" value="1"/>
</dbReference>
<dbReference type="InterPro" id="IPR011646">
    <property type="entry name" value="KAP_P-loop"/>
</dbReference>
<evidence type="ECO:0000259" key="1">
    <source>
        <dbReference type="Pfam" id="PF07693"/>
    </source>
</evidence>
<dbReference type="AlphaFoldDB" id="A0A4P7W4M4"/>
<dbReference type="RefSeq" id="WP_136416076.1">
    <property type="nucleotide sequence ID" value="NZ_CAXHQF010000154.1"/>
</dbReference>
<feature type="domain" description="KAP NTPase" evidence="1">
    <location>
        <begin position="28"/>
        <end position="328"/>
    </location>
</feature>
<protein>
    <recommendedName>
        <fullName evidence="1">KAP NTPase domain-containing protein</fullName>
    </recommendedName>
</protein>
<evidence type="ECO:0000313" key="2">
    <source>
        <dbReference type="EMBL" id="QCD42862.1"/>
    </source>
</evidence>
<keyword evidence="3" id="KW-1185">Reference proteome</keyword>
<dbReference type="InterPro" id="IPR052754">
    <property type="entry name" value="NTPase_KAP_P-loop"/>
</dbReference>